<dbReference type="InterPro" id="IPR002182">
    <property type="entry name" value="NB-ARC"/>
</dbReference>
<evidence type="ECO:0000256" key="1">
    <source>
        <dbReference type="ARBA" id="ARBA00022614"/>
    </source>
</evidence>
<sequence length="1371" mass="156718">MAEGALSGVAKGIVGKAGDLVVQEIALIWGVKDEINKLKETVSTIKAVLMDAEAKQHNSEAIKLWLQRLKDAMFDADDLLDEISTEALRREVMTRNKKAKEVRIFFSKSNQLAYGVRMGHKVKEMRERLVAIAADRQFPLEERCEERQVRYKARQQTHSVVRAEDVIGREDDKKAIIESLLNPNVKENVSVLPIVGIGGLGKTTAAQLVFNDEEIKKHFELKLWVCVSDDFDVEIIVKKILECIESNKQKDVKMKSNKRKDLKMNTLGNDLQKGVQMDTLVNYLQEDINGNRYLLVLDDLWNEDREKWFSLKNVLMGGASGSRILVTTRIKLVAEITQSMQPHLLKGLDDQQSWSLFKKMAFKEGEERKNARFVEIGKEILKKCAGVPLAIRTIGGLLYFKKSEIEWRSFKTNEISKIRQNESDILPTLKLSYDHLASHLKQCFAYCSLFPKDYEIDKSSLINMWIAQGFITLHDKKQCPKDVGHEYFMDLLWRSFFLEVEKDEFGNISKFKIHDLMHDLAIQVMGSESSTIYPKEKDIDEKTRHVSFGDTLHSSSEIPISLYRARRIKTFLLPCQPKYDTISSNDSTYSAIVASFKFIRLLDLHNMGIKTIPSSIKKLKYLRYLDLSKNEHIEMLPNSIVKLYNLQTLKLSECSKLKELPKDINKLINLKFLEIDGCSGLTHMPNGLGQLTNLQTLSRFVMSEGRIDSVPRSYGGLKELGRLNELRGNLSIENLNQVKDAALECKDANLKEKQRLDRLDLNWVGVNIDETGVVCDMSTVEALQPHINLKALRLNRYGGVIFPPSLVTLTNLVRFELYSCKKCQYLPPLDQLPFLKIIELYELDCLEYISDSKRGNSDSLFYPSLETLSIEECPNLDGWWRVRRDSLPSFPRLSDLLISDCYQLTSFPLFPCLEVEKLSLHDCRWKPSLEYKGANLKERQLFDRLALNWVVDITKTDAGYNEMLMEARQPYINLNRLGLVWRRGVIFPRWLMSHTNLVQLELNSCTKCQYLPPLDQLPSLKIIHLFLMYCLEHISDSERDNSYSLFYPSLETLHIWGCPHLKGWWRGRRDSLPSFPRLSDLQITNCPQLTSFPLFPYLKRLVLHGCNFKQSLINNKTSGNLPSIASSSSSPSTIVAPLSKLSFMEIDEALPEECLPNLISLRHLDLGKCPLPQGMRYLTALQRLSVGFSEGVDLSNDCDEMQWQGLRTLLSLQFYELPKLVSLPMGLQYVNSLQNLIIESCRSLIAIPEWICKLISLQSLKIWDCPKLESLPEGIGALTSLQTLRICGFPKLESLPEGFGALTSLQTLRICGFPKLESLPEGISALTSLRTLQIGGCPILLKRCKKQIGEDWHKISHIPNLYLEEPDEEEP</sequence>
<dbReference type="PANTHER" id="PTHR36766:SF38">
    <property type="entry name" value="DISEASE RESISTANCE PROTEIN RGA3"/>
    <property type="match status" value="1"/>
</dbReference>
<evidence type="ECO:0008006" key="13">
    <source>
        <dbReference type="Google" id="ProtNLM"/>
    </source>
</evidence>
<evidence type="ECO:0000313" key="12">
    <source>
        <dbReference type="Proteomes" id="UP001324115"/>
    </source>
</evidence>
<evidence type="ECO:0000259" key="7">
    <source>
        <dbReference type="Pfam" id="PF18052"/>
    </source>
</evidence>
<evidence type="ECO:0000259" key="8">
    <source>
        <dbReference type="Pfam" id="PF23559"/>
    </source>
</evidence>
<dbReference type="FunFam" id="1.10.10.10:FF:000322">
    <property type="entry name" value="Probable disease resistance protein At1g63360"/>
    <property type="match status" value="1"/>
</dbReference>
<organism evidence="11 12">
    <name type="scientific">Quercus rubra</name>
    <name type="common">Northern red oak</name>
    <name type="synonym">Quercus borealis</name>
    <dbReference type="NCBI Taxonomy" id="3512"/>
    <lineage>
        <taxon>Eukaryota</taxon>
        <taxon>Viridiplantae</taxon>
        <taxon>Streptophyta</taxon>
        <taxon>Embryophyta</taxon>
        <taxon>Tracheophyta</taxon>
        <taxon>Spermatophyta</taxon>
        <taxon>Magnoliopsida</taxon>
        <taxon>eudicotyledons</taxon>
        <taxon>Gunneridae</taxon>
        <taxon>Pentapetalae</taxon>
        <taxon>rosids</taxon>
        <taxon>fabids</taxon>
        <taxon>Fagales</taxon>
        <taxon>Fagaceae</taxon>
        <taxon>Quercus</taxon>
    </lineage>
</organism>
<feature type="domain" description="Disease resistance N-terminal" evidence="7">
    <location>
        <begin position="13"/>
        <end position="97"/>
    </location>
</feature>
<dbReference type="GO" id="GO:0043531">
    <property type="term" value="F:ADP binding"/>
    <property type="evidence" value="ECO:0007669"/>
    <property type="project" value="InterPro"/>
</dbReference>
<feature type="domain" description="Disease resistance R13L4/SHOC-2-like LRR" evidence="9">
    <location>
        <begin position="1251"/>
        <end position="1335"/>
    </location>
</feature>
<dbReference type="Pfam" id="PF23559">
    <property type="entry name" value="WHD_DRP"/>
    <property type="match status" value="1"/>
</dbReference>
<dbReference type="Gene3D" id="1.10.8.430">
    <property type="entry name" value="Helical domain of apoptotic protease-activating factors"/>
    <property type="match status" value="1"/>
</dbReference>
<dbReference type="InterPro" id="IPR032675">
    <property type="entry name" value="LRR_dom_sf"/>
</dbReference>
<protein>
    <recommendedName>
        <fullName evidence="13">CC-NBS-LRR protein</fullName>
    </recommendedName>
</protein>
<evidence type="ECO:0000256" key="3">
    <source>
        <dbReference type="ARBA" id="ARBA00022741"/>
    </source>
</evidence>
<dbReference type="InterPro" id="IPR038005">
    <property type="entry name" value="RX-like_CC"/>
</dbReference>
<dbReference type="Pfam" id="PF23598">
    <property type="entry name" value="LRR_14"/>
    <property type="match status" value="1"/>
</dbReference>
<feature type="domain" description="NB-ARC" evidence="6">
    <location>
        <begin position="170"/>
        <end position="364"/>
    </location>
</feature>
<dbReference type="Pfam" id="PF00931">
    <property type="entry name" value="NB-ARC"/>
    <property type="match status" value="1"/>
</dbReference>
<dbReference type="Gene3D" id="3.40.50.300">
    <property type="entry name" value="P-loop containing nucleotide triphosphate hydrolases"/>
    <property type="match status" value="1"/>
</dbReference>
<gene>
    <name evidence="11" type="ORF">RGQ29_016228</name>
</gene>
<dbReference type="GO" id="GO:0005524">
    <property type="term" value="F:ATP binding"/>
    <property type="evidence" value="ECO:0007669"/>
    <property type="project" value="UniProtKB-KW"/>
</dbReference>
<dbReference type="InterPro" id="IPR042197">
    <property type="entry name" value="Apaf_helical"/>
</dbReference>
<dbReference type="InterPro" id="IPR036388">
    <property type="entry name" value="WH-like_DNA-bd_sf"/>
</dbReference>
<dbReference type="PANTHER" id="PTHR36766">
    <property type="entry name" value="PLANT BROAD-SPECTRUM MILDEW RESISTANCE PROTEIN RPW8"/>
    <property type="match status" value="1"/>
</dbReference>
<dbReference type="GO" id="GO:0006952">
    <property type="term" value="P:defense response"/>
    <property type="evidence" value="ECO:0007669"/>
    <property type="project" value="UniProtKB-KW"/>
</dbReference>
<dbReference type="Pfam" id="PF25019">
    <property type="entry name" value="LRR_R13L1-DRL21"/>
    <property type="match status" value="2"/>
</dbReference>
<dbReference type="InterPro" id="IPR041118">
    <property type="entry name" value="Rx_N"/>
</dbReference>
<dbReference type="Gene3D" id="1.10.10.10">
    <property type="entry name" value="Winged helix-like DNA-binding domain superfamily/Winged helix DNA-binding domain"/>
    <property type="match status" value="1"/>
</dbReference>
<dbReference type="CDD" id="cd14798">
    <property type="entry name" value="RX-CC_like"/>
    <property type="match status" value="1"/>
</dbReference>
<evidence type="ECO:0000259" key="9">
    <source>
        <dbReference type="Pfam" id="PF23598"/>
    </source>
</evidence>
<dbReference type="GO" id="GO:0051707">
    <property type="term" value="P:response to other organism"/>
    <property type="evidence" value="ECO:0007669"/>
    <property type="project" value="UniProtKB-ARBA"/>
</dbReference>
<dbReference type="Proteomes" id="UP001324115">
    <property type="component" value="Unassembled WGS sequence"/>
</dbReference>
<evidence type="ECO:0000259" key="10">
    <source>
        <dbReference type="Pfam" id="PF25019"/>
    </source>
</evidence>
<dbReference type="InterPro" id="IPR027417">
    <property type="entry name" value="P-loop_NTPase"/>
</dbReference>
<feature type="domain" description="R13L1/DRL21-like LRR repeat region" evidence="10">
    <location>
        <begin position="929"/>
        <end position="1025"/>
    </location>
</feature>
<reference evidence="11 12" key="1">
    <citation type="journal article" date="2023" name="G3 (Bethesda)">
        <title>A haplotype-resolved chromosome-scale genome for Quercus rubra L. provides insights into the genetics of adaptive traits for red oak species.</title>
        <authorList>
            <person name="Kapoor B."/>
            <person name="Jenkins J."/>
            <person name="Schmutz J."/>
            <person name="Zhebentyayeva T."/>
            <person name="Kuelheim C."/>
            <person name="Coggeshall M."/>
            <person name="Heim C."/>
            <person name="Lasky J.R."/>
            <person name="Leites L."/>
            <person name="Islam-Faridi N."/>
            <person name="Romero-Severson J."/>
            <person name="DeLeo V.L."/>
            <person name="Lucas S.M."/>
            <person name="Lazic D."/>
            <person name="Gailing O."/>
            <person name="Carlson J."/>
            <person name="Staton M."/>
        </authorList>
    </citation>
    <scope>NUCLEOTIDE SEQUENCE [LARGE SCALE GENOMIC DNA]</scope>
    <source>
        <strain evidence="11">Pseudo-F2</strain>
    </source>
</reference>
<evidence type="ECO:0000256" key="4">
    <source>
        <dbReference type="ARBA" id="ARBA00022821"/>
    </source>
</evidence>
<comment type="caution">
    <text evidence="11">The sequence shown here is derived from an EMBL/GenBank/DDBJ whole genome shotgun (WGS) entry which is preliminary data.</text>
</comment>
<evidence type="ECO:0000259" key="6">
    <source>
        <dbReference type="Pfam" id="PF00931"/>
    </source>
</evidence>
<evidence type="ECO:0000313" key="11">
    <source>
        <dbReference type="EMBL" id="KAK4591706.1"/>
    </source>
</evidence>
<dbReference type="Gene3D" id="1.20.5.4130">
    <property type="match status" value="1"/>
</dbReference>
<proteinExistence type="predicted"/>
<dbReference type="Pfam" id="PF18052">
    <property type="entry name" value="Rx_N"/>
    <property type="match status" value="1"/>
</dbReference>
<dbReference type="InterPro" id="IPR055414">
    <property type="entry name" value="LRR_R13L4/SHOC2-like"/>
</dbReference>
<dbReference type="EMBL" id="JAXUIC010000004">
    <property type="protein sequence ID" value="KAK4591706.1"/>
    <property type="molecule type" value="Genomic_DNA"/>
</dbReference>
<keyword evidence="5" id="KW-0067">ATP-binding</keyword>
<keyword evidence="2" id="KW-0677">Repeat</keyword>
<feature type="domain" description="R13L1/DRL21-like LRR repeat region" evidence="10">
    <location>
        <begin position="717"/>
        <end position="842"/>
    </location>
</feature>
<accession>A0AAN7FJ62</accession>
<name>A0AAN7FJ62_QUERU</name>
<keyword evidence="1" id="KW-0433">Leucine-rich repeat</keyword>
<dbReference type="SUPFAM" id="SSF52540">
    <property type="entry name" value="P-loop containing nucleoside triphosphate hydrolases"/>
    <property type="match status" value="1"/>
</dbReference>
<evidence type="ECO:0000256" key="5">
    <source>
        <dbReference type="ARBA" id="ARBA00022840"/>
    </source>
</evidence>
<dbReference type="SUPFAM" id="SSF52047">
    <property type="entry name" value="RNI-like"/>
    <property type="match status" value="1"/>
</dbReference>
<dbReference type="PRINTS" id="PR00364">
    <property type="entry name" value="DISEASERSIST"/>
</dbReference>
<dbReference type="SUPFAM" id="SSF52058">
    <property type="entry name" value="L domain-like"/>
    <property type="match status" value="1"/>
</dbReference>
<dbReference type="InterPro" id="IPR058922">
    <property type="entry name" value="WHD_DRP"/>
</dbReference>
<dbReference type="Gene3D" id="3.80.10.10">
    <property type="entry name" value="Ribonuclease Inhibitor"/>
    <property type="match status" value="4"/>
</dbReference>
<dbReference type="InterPro" id="IPR056789">
    <property type="entry name" value="LRR_R13L1-DRL21"/>
</dbReference>
<keyword evidence="12" id="KW-1185">Reference proteome</keyword>
<feature type="domain" description="Disease resistance protein winged helix" evidence="8">
    <location>
        <begin position="449"/>
        <end position="521"/>
    </location>
</feature>
<keyword evidence="3" id="KW-0547">Nucleotide-binding</keyword>
<evidence type="ECO:0000256" key="2">
    <source>
        <dbReference type="ARBA" id="ARBA00022737"/>
    </source>
</evidence>
<keyword evidence="4" id="KW-0611">Plant defense</keyword>